<feature type="region of interest" description="Disordered" evidence="13">
    <location>
        <begin position="650"/>
        <end position="678"/>
    </location>
</feature>
<dbReference type="Gene3D" id="1.10.287.630">
    <property type="entry name" value="Helix hairpin bin"/>
    <property type="match status" value="1"/>
</dbReference>
<dbReference type="InterPro" id="IPR000595">
    <property type="entry name" value="cNMP-bd_dom"/>
</dbReference>
<evidence type="ECO:0000256" key="13">
    <source>
        <dbReference type="SAM" id="MobiDB-lite"/>
    </source>
</evidence>
<feature type="domain" description="Cyclic nucleotide-binding" evidence="15">
    <location>
        <begin position="450"/>
        <end position="534"/>
    </location>
</feature>
<gene>
    <name evidence="16" type="ORF">OIU79_025188</name>
</gene>
<dbReference type="AlphaFoldDB" id="A0A9Q0W4B5"/>
<evidence type="ECO:0000256" key="7">
    <source>
        <dbReference type="ARBA" id="ARBA00023136"/>
    </source>
</evidence>
<dbReference type="EMBL" id="JAPFFK010000006">
    <property type="protein sequence ID" value="KAJ6760277.1"/>
    <property type="molecule type" value="Genomic_DNA"/>
</dbReference>
<evidence type="ECO:0000256" key="4">
    <source>
        <dbReference type="ARBA" id="ARBA00022692"/>
    </source>
</evidence>
<dbReference type="Proteomes" id="UP001151532">
    <property type="component" value="Chromosome 15Z"/>
</dbReference>
<keyword evidence="6" id="KW-0406">Ion transport</keyword>
<reference evidence="16" key="1">
    <citation type="submission" date="2022-11" db="EMBL/GenBank/DDBJ databases">
        <authorList>
            <person name="Hyden B.L."/>
            <person name="Feng K."/>
            <person name="Yates T."/>
            <person name="Jawdy S."/>
            <person name="Smart L.B."/>
            <person name="Muchero W."/>
        </authorList>
    </citation>
    <scope>NUCLEOTIDE SEQUENCE</scope>
    <source>
        <tissue evidence="16">Shoot tip</tissue>
    </source>
</reference>
<dbReference type="FunFam" id="2.60.120.10:FF:000024">
    <property type="entry name" value="Cyclic nucleotide-gated ion channel 1"/>
    <property type="match status" value="1"/>
</dbReference>
<dbReference type="PANTHER" id="PTHR45651:SF5">
    <property type="entry name" value="CYCLIC NUCLEOTIDE-GATED ION CHANNEL 1"/>
    <property type="match status" value="1"/>
</dbReference>
<keyword evidence="17" id="KW-1185">Reference proteome</keyword>
<dbReference type="OrthoDB" id="421226at2759"/>
<comment type="similarity">
    <text evidence="2">Belongs to the cyclic nucleotide-gated cation channel (TC 1.A.1.5) family.</text>
</comment>
<dbReference type="GO" id="GO:0031965">
    <property type="term" value="C:nuclear membrane"/>
    <property type="evidence" value="ECO:0007669"/>
    <property type="project" value="UniProtKB-SubCell"/>
</dbReference>
<evidence type="ECO:0000256" key="1">
    <source>
        <dbReference type="ARBA" id="ARBA00004232"/>
    </source>
</evidence>
<accession>A0A9Q0W4B5</accession>
<evidence type="ECO:0000259" key="15">
    <source>
        <dbReference type="PROSITE" id="PS50042"/>
    </source>
</evidence>
<keyword evidence="8" id="KW-0539">Nucleus</keyword>
<dbReference type="Pfam" id="PF00520">
    <property type="entry name" value="Ion_trans"/>
    <property type="match status" value="1"/>
</dbReference>
<comment type="function">
    <text evidence="11">Cyclic nucleotide-gated channel involved in the establishment of both rhizobial and mycorrhizal associations. Required for full activation of nuclear-localized Ca(2+) oscillations by Nod and Myc factors. Simultaneous activation of the K(+)-permeable channel DMI1 and the Ca(2+) channel CNGC15 can give rise to sustained Ca(2+) oscillations. May function during fertilization in both female and male gametophytic Ca(2+) signaling.</text>
</comment>
<dbReference type="CDD" id="cd00038">
    <property type="entry name" value="CAP_ED"/>
    <property type="match status" value="1"/>
</dbReference>
<keyword evidence="3" id="KW-0813">Transport</keyword>
<keyword evidence="7 14" id="KW-0472">Membrane</keyword>
<dbReference type="FunFam" id="1.10.287.630:FF:000003">
    <property type="entry name" value="Cyclic nucleotide-gated ion channel 1"/>
    <property type="match status" value="1"/>
</dbReference>
<evidence type="ECO:0000313" key="17">
    <source>
        <dbReference type="Proteomes" id="UP001151532"/>
    </source>
</evidence>
<evidence type="ECO:0000256" key="12">
    <source>
        <dbReference type="ARBA" id="ARBA00064416"/>
    </source>
</evidence>
<dbReference type="InterPro" id="IPR005821">
    <property type="entry name" value="Ion_trans_dom"/>
</dbReference>
<feature type="transmembrane region" description="Helical" evidence="14">
    <location>
        <begin position="224"/>
        <end position="245"/>
    </location>
</feature>
<dbReference type="SMART" id="SM00100">
    <property type="entry name" value="cNMP"/>
    <property type="match status" value="1"/>
</dbReference>
<evidence type="ECO:0000256" key="9">
    <source>
        <dbReference type="ARBA" id="ARBA00023286"/>
    </source>
</evidence>
<comment type="subcellular location">
    <subcellularLocation>
        <location evidence="1">Nucleus membrane</location>
        <topology evidence="1">Multi-pass membrane protein</topology>
    </subcellularLocation>
</comment>
<keyword evidence="9" id="KW-1071">Ligand-gated ion channel</keyword>
<evidence type="ECO:0000256" key="10">
    <source>
        <dbReference type="ARBA" id="ARBA00023303"/>
    </source>
</evidence>
<reference evidence="16" key="2">
    <citation type="journal article" date="2023" name="Int. J. Mol. Sci.">
        <title>De Novo Assembly and Annotation of 11 Diverse Shrub Willow (Salix) Genomes Reveals Novel Gene Organization in Sex-Linked Regions.</title>
        <authorList>
            <person name="Hyden B."/>
            <person name="Feng K."/>
            <person name="Yates T.B."/>
            <person name="Jawdy S."/>
            <person name="Cereghino C."/>
            <person name="Smart L.B."/>
            <person name="Muchero W."/>
        </authorList>
    </citation>
    <scope>NUCLEOTIDE SEQUENCE</scope>
    <source>
        <tissue evidence="16">Shoot tip</tissue>
    </source>
</reference>
<dbReference type="SUPFAM" id="SSF81324">
    <property type="entry name" value="Voltage-gated potassium channels"/>
    <property type="match status" value="1"/>
</dbReference>
<dbReference type="InterPro" id="IPR014710">
    <property type="entry name" value="RmlC-like_jellyroll"/>
</dbReference>
<organism evidence="16 17">
    <name type="scientific">Salix purpurea</name>
    <name type="common">Purple osier willow</name>
    <dbReference type="NCBI Taxonomy" id="77065"/>
    <lineage>
        <taxon>Eukaryota</taxon>
        <taxon>Viridiplantae</taxon>
        <taxon>Streptophyta</taxon>
        <taxon>Embryophyta</taxon>
        <taxon>Tracheophyta</taxon>
        <taxon>Spermatophyta</taxon>
        <taxon>Magnoliopsida</taxon>
        <taxon>eudicotyledons</taxon>
        <taxon>Gunneridae</taxon>
        <taxon>Pentapetalae</taxon>
        <taxon>rosids</taxon>
        <taxon>fabids</taxon>
        <taxon>Malpighiales</taxon>
        <taxon>Salicaceae</taxon>
        <taxon>Saliceae</taxon>
        <taxon>Salix</taxon>
    </lineage>
</organism>
<evidence type="ECO:0000313" key="16">
    <source>
        <dbReference type="EMBL" id="KAJ6760277.1"/>
    </source>
</evidence>
<evidence type="ECO:0000256" key="2">
    <source>
        <dbReference type="ARBA" id="ARBA00010486"/>
    </source>
</evidence>
<keyword evidence="10" id="KW-0407">Ion channel</keyword>
<dbReference type="GO" id="GO:0044325">
    <property type="term" value="F:transmembrane transporter binding"/>
    <property type="evidence" value="ECO:0007669"/>
    <property type="project" value="UniProtKB-ARBA"/>
</dbReference>
<evidence type="ECO:0000256" key="3">
    <source>
        <dbReference type="ARBA" id="ARBA00022448"/>
    </source>
</evidence>
<evidence type="ECO:0000256" key="8">
    <source>
        <dbReference type="ARBA" id="ARBA00023242"/>
    </source>
</evidence>
<protein>
    <submittedName>
        <fullName evidence="16">CYCLIC NUCLEOTIDE-GATED ION CHANNEL-LIKE PROTEIN</fullName>
    </submittedName>
</protein>
<sequence>MTIVKTVMNQPQEKFARFQDWKSEKTTEGQYSASNGMYPGKIRTTISSVSEKVQRGLESGSASFRRIRKSLKSNSFNSEFASRQKILDPQGPFLQSKMEITASVLRSFTDIFYILHIIFEFRTGFIAPSSRVFGRGVLVEDTWAIAKRYLLSYFLIDILAVLPLPQVVILIIIPKMGGSSYLNTKNLLKFVVIFQYVPRFVRIYPLYKEVTTSGILTETAWAGAAFNLFLYMLASHVLGAFWYLFSIERETNCWRKACGKNPGCKREIFFCDGDVGDVTFLDDSCPIQTPNETIFNFGIFLDALQSGVVLSSMDFPQKFFYCFWWGLQNLSSLGQNLHTSTYVWEICFAVFISIFGLVLFSFLIGNMQTYLQSTTTRLEEMRIKRRDAEQWMSHRLLPDNLRERIRRYEQYRWQETRGVDEEMLVHNLPKDLRRDIKRHLCLALLMRVPMFEKMDEQLLDAMCDRLKPALYTEESYIVREGDPVDEMLFVMRGKLLTMTTNGGRTGFFNSEYLKAGDFCGEELLTWALDPHSSSNLPISTRTVQTITEVEAFALMASDLKFVASQFRRLHSKQLRHTFRLYSQQWRTWAACFIQAAWRRYSKKKLEESLRQEENRLQDALAKTGASSPSLGATIYASRFAANALRALRRGGNRKARVPDRVPPMLLQKPAEPDFTEEE</sequence>
<evidence type="ECO:0000256" key="14">
    <source>
        <dbReference type="SAM" id="Phobius"/>
    </source>
</evidence>
<keyword evidence="5 14" id="KW-1133">Transmembrane helix</keyword>
<dbReference type="InterPro" id="IPR018490">
    <property type="entry name" value="cNMP-bd_dom_sf"/>
</dbReference>
<dbReference type="GO" id="GO:0005216">
    <property type="term" value="F:monoatomic ion channel activity"/>
    <property type="evidence" value="ECO:0007669"/>
    <property type="project" value="InterPro"/>
</dbReference>
<comment type="caution">
    <text evidence="16">The sequence shown here is derived from an EMBL/GenBank/DDBJ whole genome shotgun (WGS) entry which is preliminary data.</text>
</comment>
<evidence type="ECO:0000256" key="5">
    <source>
        <dbReference type="ARBA" id="ARBA00022989"/>
    </source>
</evidence>
<proteinExistence type="inferred from homology"/>
<dbReference type="Gene3D" id="2.60.120.10">
    <property type="entry name" value="Jelly Rolls"/>
    <property type="match status" value="1"/>
</dbReference>
<keyword evidence="4 14" id="KW-0812">Transmembrane</keyword>
<dbReference type="Gene3D" id="1.10.287.70">
    <property type="match status" value="1"/>
</dbReference>
<name>A0A9Q0W4B5_SALPP</name>
<dbReference type="SUPFAM" id="SSF51206">
    <property type="entry name" value="cAMP-binding domain-like"/>
    <property type="match status" value="1"/>
</dbReference>
<dbReference type="PANTHER" id="PTHR45651">
    <property type="entry name" value="CYCLIC NUCLEOTIDE-GATED ION CHANNEL 15-RELATED-RELATED"/>
    <property type="match status" value="1"/>
</dbReference>
<feature type="transmembrane region" description="Helical" evidence="14">
    <location>
        <begin position="150"/>
        <end position="174"/>
    </location>
</feature>
<comment type="subunit">
    <text evidence="12">Interacts (via N-terminus) with DMI1 (via c-terminus). The Nod factor has no effect on this interaction, implying that the complex is maintained after activation.</text>
</comment>
<dbReference type="PROSITE" id="PS50042">
    <property type="entry name" value="CNMP_BINDING_3"/>
    <property type="match status" value="1"/>
</dbReference>
<evidence type="ECO:0000256" key="6">
    <source>
        <dbReference type="ARBA" id="ARBA00023065"/>
    </source>
</evidence>
<feature type="transmembrane region" description="Helical" evidence="14">
    <location>
        <begin position="342"/>
        <end position="364"/>
    </location>
</feature>
<evidence type="ECO:0000256" key="11">
    <source>
        <dbReference type="ARBA" id="ARBA00056117"/>
    </source>
</evidence>